<reference evidence="2" key="1">
    <citation type="submission" date="2018-03" db="EMBL/GenBank/DDBJ databases">
        <title>Ecological and genomic features of two cosmopolitan and abundant freshwater picocyanobacteria.</title>
        <authorList>
            <person name="Cabello-Yeves P.J."/>
            <person name="Picazo A."/>
            <person name="Camacho A."/>
            <person name="Callieri C."/>
            <person name="Rosselli R."/>
            <person name="Roda-Garcia J."/>
            <person name="Coutinho F.H."/>
            <person name="Rodriguez-Valera F."/>
        </authorList>
    </citation>
    <scope>NUCLEOTIDE SEQUENCE [LARGE SCALE GENOMIC DNA]</scope>
    <source>
        <strain evidence="2">Tous</strain>
    </source>
</reference>
<dbReference type="EMBL" id="PXVC01000031">
    <property type="protein sequence ID" value="PSI01432.1"/>
    <property type="molecule type" value="Genomic_DNA"/>
</dbReference>
<dbReference type="STRING" id="1910958.BTM30_01960"/>
<comment type="caution">
    <text evidence="1">The sequence shown here is derived from an EMBL/GenBank/DDBJ whole genome shotgun (WGS) entry which is preliminary data.</text>
</comment>
<gene>
    <name evidence="1" type="ORF">C7K08_07805</name>
</gene>
<organism evidence="1 2">
    <name type="scientific">Synechococcus lacustris str. Tous</name>
    <dbReference type="NCBI Taxonomy" id="1910958"/>
    <lineage>
        <taxon>Bacteria</taxon>
        <taxon>Bacillati</taxon>
        <taxon>Cyanobacteriota</taxon>
        <taxon>Cyanophyceae</taxon>
        <taxon>Synechococcales</taxon>
        <taxon>Synechococcaceae</taxon>
        <taxon>Synechococcus</taxon>
    </lineage>
</organism>
<name>A0A2P7EDX4_9SYNE</name>
<dbReference type="AlphaFoldDB" id="A0A2P7EDX4"/>
<protein>
    <submittedName>
        <fullName evidence="1">Uncharacterized protein</fullName>
    </submittedName>
</protein>
<accession>A0A2P7EDX4</accession>
<evidence type="ECO:0000313" key="1">
    <source>
        <dbReference type="EMBL" id="PSI01432.1"/>
    </source>
</evidence>
<dbReference type="Proteomes" id="UP000240206">
    <property type="component" value="Unassembled WGS sequence"/>
</dbReference>
<sequence>MGALVLIPGAVLAQSESYLLGPGSNVGPASTLKTVNCVTNPDGSTTCDTRIENPAGDTQAKPQTNYFNN</sequence>
<proteinExistence type="predicted"/>
<evidence type="ECO:0000313" key="2">
    <source>
        <dbReference type="Proteomes" id="UP000240206"/>
    </source>
</evidence>
<keyword evidence="2" id="KW-1185">Reference proteome</keyword>